<dbReference type="InterPro" id="IPR035929">
    <property type="entry name" value="CoaB-like_sf"/>
</dbReference>
<dbReference type="STRING" id="1229276.DI53_1788"/>
<dbReference type="InterPro" id="IPR036551">
    <property type="entry name" value="Flavin_trans-like"/>
</dbReference>
<dbReference type="Gene3D" id="3.40.50.1950">
    <property type="entry name" value="Flavin prenyltransferase-like"/>
    <property type="match status" value="1"/>
</dbReference>
<dbReference type="InterPro" id="IPR003382">
    <property type="entry name" value="Flavoprotein"/>
</dbReference>
<dbReference type="PANTHER" id="PTHR14359:SF6">
    <property type="entry name" value="PHOSPHOPANTOTHENOYLCYSTEINE DECARBOXYLASE"/>
    <property type="match status" value="1"/>
</dbReference>
<organism evidence="7 8">
    <name type="scientific">Sphingobacterium deserti</name>
    <dbReference type="NCBI Taxonomy" id="1229276"/>
    <lineage>
        <taxon>Bacteria</taxon>
        <taxon>Pseudomonadati</taxon>
        <taxon>Bacteroidota</taxon>
        <taxon>Sphingobacteriia</taxon>
        <taxon>Sphingobacteriales</taxon>
        <taxon>Sphingobacteriaceae</taxon>
        <taxon>Sphingobacterium</taxon>
    </lineage>
</organism>
<comment type="similarity">
    <text evidence="3 4">In the C-terminal section; belongs to the PPC synthetase family.</text>
</comment>
<keyword evidence="8" id="KW-1185">Reference proteome</keyword>
<evidence type="ECO:0000259" key="5">
    <source>
        <dbReference type="Pfam" id="PF02441"/>
    </source>
</evidence>
<comment type="pathway">
    <text evidence="3 4">Cofactor biosynthesis; coenzyme A biosynthesis; CoA from (R)-pantothenate: step 3/5.</text>
</comment>
<dbReference type="InterPro" id="IPR007085">
    <property type="entry name" value="DNA/pantothenate-metab_flavo_C"/>
</dbReference>
<sequence length="405" mass="43629">MSVKDKNIVIGICGGIAAYKITYLVRSLVKAGANVQVILTAEAKAFVTPLTFATLSKNPVYSDYFDPHTGVWHNHVDLGLHADLLLIAPATANTLSKMAHGGCDNLLLATYLSAKCPVMCAPAMDLDMWAHPSTQDNVSRLKSFGNIIIAPTSGELASGLSGEGRLAEPEDIFQTIYNFFSDALPLQGKKALVTAGPTHETIDPVRFIGNHSSGKMGFAIAEALQRLGAQVVLVSGPTALKTPDNVQQLHVISAAEMLSQVEHHFDDADIIVMSAAVADYTPIEVATTKIKKKEDVFTISLRKTTDILATVGARKSSKQTLVGFALETDNELENAKGKLARKNLDYIVLNSMQDQGAGFAVDTNKVTIIGKDLNKIHLPLKSKMEIARDICEIIVDHQLIISEQS</sequence>
<reference evidence="8" key="1">
    <citation type="submission" date="2014-04" db="EMBL/GenBank/DDBJ databases">
        <title>Whole-Genome optical mapping and complete genome sequence of Sphingobacterium deserti sp. nov., a new spaces isolated from desert in the west of China.</title>
        <authorList>
            <person name="Teng C."/>
            <person name="Zhou Z."/>
            <person name="Li X."/>
            <person name="Chen M."/>
            <person name="Lin M."/>
            <person name="Wang L."/>
            <person name="Su S."/>
            <person name="Zhang C."/>
            <person name="Zhang W."/>
        </authorList>
    </citation>
    <scope>NUCLEOTIDE SEQUENCE [LARGE SCALE GENOMIC DNA]</scope>
    <source>
        <strain evidence="8">ACCC05744</strain>
    </source>
</reference>
<dbReference type="Pfam" id="PF04127">
    <property type="entry name" value="DFP"/>
    <property type="match status" value="1"/>
</dbReference>
<dbReference type="Proteomes" id="UP000031802">
    <property type="component" value="Unassembled WGS sequence"/>
</dbReference>
<dbReference type="GO" id="GO:0046872">
    <property type="term" value="F:metal ion binding"/>
    <property type="evidence" value="ECO:0007669"/>
    <property type="project" value="UniProtKB-KW"/>
</dbReference>
<dbReference type="GO" id="GO:0010181">
    <property type="term" value="F:FMN binding"/>
    <property type="evidence" value="ECO:0007669"/>
    <property type="project" value="UniProtKB-UniRule"/>
</dbReference>
<dbReference type="Gene3D" id="3.40.50.10300">
    <property type="entry name" value="CoaB-like"/>
    <property type="match status" value="1"/>
</dbReference>
<comment type="caution">
    <text evidence="3">Lacks conserved residue(s) required for the propagation of feature annotation.</text>
</comment>
<dbReference type="RefSeq" id="WP_037497779.1">
    <property type="nucleotide sequence ID" value="NZ_JJMU01000026.1"/>
</dbReference>
<dbReference type="GO" id="GO:0015941">
    <property type="term" value="P:pantothenate catabolic process"/>
    <property type="evidence" value="ECO:0007669"/>
    <property type="project" value="InterPro"/>
</dbReference>
<evidence type="ECO:0000313" key="7">
    <source>
        <dbReference type="EMBL" id="KGE14361.1"/>
    </source>
</evidence>
<evidence type="ECO:0000256" key="2">
    <source>
        <dbReference type="ARBA" id="ARBA00023239"/>
    </source>
</evidence>
<feature type="binding site" evidence="3">
    <location>
        <position position="289"/>
    </location>
    <ligand>
        <name>CTP</name>
        <dbReference type="ChEBI" id="CHEBI:37563"/>
    </ligand>
</feature>
<comment type="function">
    <text evidence="3">Catalyzes two sequential steps in the biosynthesis of coenzyme A. In the first step cysteine is conjugated to 4'-phosphopantothenate to form 4-phosphopantothenoylcysteine. In the second step the latter compound is decarboxylated to form 4'-phosphopantotheine.</text>
</comment>
<feature type="domain" description="DNA/pantothenate metabolism flavoprotein C-terminal" evidence="6">
    <location>
        <begin position="186"/>
        <end position="395"/>
    </location>
</feature>
<protein>
    <recommendedName>
        <fullName evidence="3">Coenzyme A biosynthesis bifunctional protein CoaBC</fullName>
    </recommendedName>
    <alternativeName>
        <fullName evidence="3">DNA/pantothenate metabolism flavoprotein</fullName>
    </alternativeName>
    <alternativeName>
        <fullName evidence="3">Phosphopantothenoylcysteine synthetase/decarboxylase</fullName>
        <shortName evidence="3">PPCS-PPCDC</shortName>
    </alternativeName>
    <domain>
        <recommendedName>
            <fullName evidence="3">Phosphopantothenoylcysteine decarboxylase</fullName>
            <shortName evidence="3">PPC decarboxylase</shortName>
            <shortName evidence="3">PPC-DC</shortName>
            <ecNumber evidence="3">4.1.1.36</ecNumber>
        </recommendedName>
        <alternativeName>
            <fullName evidence="3">CoaC</fullName>
        </alternativeName>
    </domain>
    <domain>
        <recommendedName>
            <fullName evidence="3">Phosphopantothenate--cysteine ligase</fullName>
            <ecNumber evidence="3">6.3.2.5</ecNumber>
        </recommendedName>
        <alternativeName>
            <fullName evidence="3">CoaB</fullName>
        </alternativeName>
        <alternativeName>
            <fullName evidence="3">Phosphopantothenoylcysteine synthetase</fullName>
            <shortName evidence="3">PPC synthetase</shortName>
            <shortName evidence="3">PPC-S</shortName>
        </alternativeName>
    </domain>
</protein>
<dbReference type="EMBL" id="JJMU01000026">
    <property type="protein sequence ID" value="KGE14361.1"/>
    <property type="molecule type" value="Genomic_DNA"/>
</dbReference>
<dbReference type="UniPathway" id="UPA00241">
    <property type="reaction ID" value="UER00353"/>
</dbReference>
<comment type="pathway">
    <text evidence="3 4">Cofactor biosynthesis; coenzyme A biosynthesis; CoA from (R)-pantothenate: step 2/5.</text>
</comment>
<dbReference type="OrthoDB" id="9802554at2"/>
<dbReference type="GO" id="GO:0071513">
    <property type="term" value="C:phosphopantothenoylcysteine decarboxylase complex"/>
    <property type="evidence" value="ECO:0007669"/>
    <property type="project" value="TreeGrafter"/>
</dbReference>
<keyword evidence="3 4" id="KW-0285">Flavoprotein</keyword>
<dbReference type="eggNOG" id="COG0452">
    <property type="taxonomic scope" value="Bacteria"/>
</dbReference>
<keyword evidence="1 3" id="KW-0210">Decarboxylase</keyword>
<feature type="binding site" evidence="3">
    <location>
        <position position="279"/>
    </location>
    <ligand>
        <name>CTP</name>
        <dbReference type="ChEBI" id="CHEBI:37563"/>
    </ligand>
</feature>
<dbReference type="PANTHER" id="PTHR14359">
    <property type="entry name" value="HOMO-OLIGOMERIC FLAVIN CONTAINING CYS DECARBOXYLASE FAMILY"/>
    <property type="match status" value="1"/>
</dbReference>
<evidence type="ECO:0000313" key="8">
    <source>
        <dbReference type="Proteomes" id="UP000031802"/>
    </source>
</evidence>
<keyword evidence="3 4" id="KW-0288">FMN</keyword>
<comment type="cofactor">
    <cofactor evidence="3">
        <name>Mg(2+)</name>
        <dbReference type="ChEBI" id="CHEBI:18420"/>
    </cofactor>
</comment>
<dbReference type="EC" id="4.1.1.36" evidence="3"/>
<dbReference type="HAMAP" id="MF_02225">
    <property type="entry name" value="CoaBC"/>
    <property type="match status" value="1"/>
</dbReference>
<feature type="binding site" evidence="3">
    <location>
        <position position="338"/>
    </location>
    <ligand>
        <name>CTP</name>
        <dbReference type="ChEBI" id="CHEBI:37563"/>
    </ligand>
</feature>
<keyword evidence="2 3" id="KW-0456">Lyase</keyword>
<keyword evidence="3" id="KW-0460">Magnesium</keyword>
<evidence type="ECO:0000259" key="6">
    <source>
        <dbReference type="Pfam" id="PF04127"/>
    </source>
</evidence>
<evidence type="ECO:0000256" key="3">
    <source>
        <dbReference type="HAMAP-Rule" id="MF_02225"/>
    </source>
</evidence>
<dbReference type="Pfam" id="PF02441">
    <property type="entry name" value="Flavoprotein"/>
    <property type="match status" value="1"/>
</dbReference>
<dbReference type="PATRIC" id="fig|1229276.3.peg.1842"/>
<dbReference type="NCBIfam" id="TIGR00521">
    <property type="entry name" value="coaBC_dfp"/>
    <property type="match status" value="1"/>
</dbReference>
<keyword evidence="3 4" id="KW-0436">Ligase</keyword>
<feature type="binding site" evidence="3">
    <location>
        <position position="324"/>
    </location>
    <ligand>
        <name>CTP</name>
        <dbReference type="ChEBI" id="CHEBI:37563"/>
    </ligand>
</feature>
<comment type="catalytic activity">
    <reaction evidence="3 4">
        <text>(R)-4'-phosphopantothenate + L-cysteine + CTP = N-[(R)-4-phosphopantothenoyl]-L-cysteine + CMP + diphosphate + H(+)</text>
        <dbReference type="Rhea" id="RHEA:19397"/>
        <dbReference type="ChEBI" id="CHEBI:10986"/>
        <dbReference type="ChEBI" id="CHEBI:15378"/>
        <dbReference type="ChEBI" id="CHEBI:33019"/>
        <dbReference type="ChEBI" id="CHEBI:35235"/>
        <dbReference type="ChEBI" id="CHEBI:37563"/>
        <dbReference type="ChEBI" id="CHEBI:59458"/>
        <dbReference type="ChEBI" id="CHEBI:60377"/>
        <dbReference type="EC" id="6.3.2.5"/>
    </reaction>
</comment>
<reference evidence="7 8" key="2">
    <citation type="journal article" date="2015" name="PLoS ONE">
        <title>Whole-Genome Optical Mapping and Finished Genome Sequence of Sphingobacterium deserti sp. nov., a New Species Isolated from the Western Desert of China.</title>
        <authorList>
            <person name="Teng C."/>
            <person name="Zhou Z."/>
            <person name="Molnar I."/>
            <person name="Li X."/>
            <person name="Tang R."/>
            <person name="Chen M."/>
            <person name="Wang L."/>
            <person name="Su S."/>
            <person name="Zhang W."/>
            <person name="Lin M."/>
        </authorList>
    </citation>
    <scope>NUCLEOTIDE SEQUENCE [LARGE SCALE GENOMIC DNA]</scope>
    <source>
        <strain evidence="8">ACCC05744</strain>
    </source>
</reference>
<accession>A0A0B8T161</accession>
<evidence type="ECO:0000256" key="4">
    <source>
        <dbReference type="RuleBase" id="RU364078"/>
    </source>
</evidence>
<dbReference type="InterPro" id="IPR005252">
    <property type="entry name" value="CoaBC"/>
</dbReference>
<comment type="similarity">
    <text evidence="3 4">In the N-terminal section; belongs to the HFCD (homo-oligomeric flavin containing Cys decarboxylase) superfamily.</text>
</comment>
<comment type="catalytic activity">
    <reaction evidence="3 4">
        <text>N-[(R)-4-phosphopantothenoyl]-L-cysteine + H(+) = (R)-4'-phosphopantetheine + CO2</text>
        <dbReference type="Rhea" id="RHEA:16793"/>
        <dbReference type="ChEBI" id="CHEBI:15378"/>
        <dbReference type="ChEBI" id="CHEBI:16526"/>
        <dbReference type="ChEBI" id="CHEBI:59458"/>
        <dbReference type="ChEBI" id="CHEBI:61723"/>
        <dbReference type="EC" id="4.1.1.36"/>
    </reaction>
</comment>
<dbReference type="GO" id="GO:0015937">
    <property type="term" value="P:coenzyme A biosynthetic process"/>
    <property type="evidence" value="ECO:0007669"/>
    <property type="project" value="UniProtKB-UniRule"/>
</dbReference>
<gene>
    <name evidence="3" type="primary">coaBC</name>
    <name evidence="7" type="ORF">DI53_1788</name>
</gene>
<keyword evidence="3" id="KW-0511">Multifunctional enzyme</keyword>
<comment type="cofactor">
    <cofactor evidence="3">
        <name>FMN</name>
        <dbReference type="ChEBI" id="CHEBI:58210"/>
    </cofactor>
    <text evidence="3">Binds 1 FMN per subunit.</text>
</comment>
<dbReference type="EC" id="6.3.2.5" evidence="3"/>
<dbReference type="AlphaFoldDB" id="A0A0B8T161"/>
<dbReference type="SUPFAM" id="SSF52507">
    <property type="entry name" value="Homo-oligomeric flavin-containing Cys decarboxylases, HFCD"/>
    <property type="match status" value="1"/>
</dbReference>
<dbReference type="GO" id="GO:0004633">
    <property type="term" value="F:phosphopantothenoylcysteine decarboxylase activity"/>
    <property type="evidence" value="ECO:0007669"/>
    <property type="project" value="UniProtKB-UniRule"/>
</dbReference>
<dbReference type="SUPFAM" id="SSF102645">
    <property type="entry name" value="CoaB-like"/>
    <property type="match status" value="1"/>
</dbReference>
<proteinExistence type="inferred from homology"/>
<dbReference type="GO" id="GO:0004632">
    <property type="term" value="F:phosphopantothenate--cysteine ligase activity"/>
    <property type="evidence" value="ECO:0007669"/>
    <property type="project" value="UniProtKB-UniRule"/>
</dbReference>
<feature type="binding site" evidence="3">
    <location>
        <position position="342"/>
    </location>
    <ligand>
        <name>CTP</name>
        <dbReference type="ChEBI" id="CHEBI:37563"/>
    </ligand>
</feature>
<name>A0A0B8T161_9SPHI</name>
<feature type="domain" description="Flavoprotein" evidence="5">
    <location>
        <begin position="6"/>
        <end position="178"/>
    </location>
</feature>
<comment type="function">
    <text evidence="4">Catalyzes two steps in the biosynthesis of coenzyme A. In the first step cysteine is conjugated to 4'-phosphopantothenate to form 4-phosphopantothenoylcysteine, in the latter compound is decarboxylated to form 4'-phosphopantotheine.</text>
</comment>
<feature type="region of interest" description="Phosphopantothenate--cysteine ligase" evidence="3">
    <location>
        <begin position="191"/>
        <end position="405"/>
    </location>
</feature>
<feature type="region of interest" description="Phosphopantothenoylcysteine decarboxylase" evidence="3">
    <location>
        <begin position="1"/>
        <end position="190"/>
    </location>
</feature>
<evidence type="ECO:0000256" key="1">
    <source>
        <dbReference type="ARBA" id="ARBA00022793"/>
    </source>
</evidence>
<keyword evidence="3" id="KW-0479">Metal-binding</keyword>
<comment type="caution">
    <text evidence="7">The sequence shown here is derived from an EMBL/GenBank/DDBJ whole genome shotgun (WGS) entry which is preliminary data.</text>
</comment>